<dbReference type="GO" id="GO:0006753">
    <property type="term" value="P:nucleoside phosphate metabolic process"/>
    <property type="evidence" value="ECO:0007669"/>
    <property type="project" value="TreeGrafter"/>
</dbReference>
<dbReference type="GO" id="GO:0047631">
    <property type="term" value="F:ADP-ribose diphosphatase activity"/>
    <property type="evidence" value="ECO:0007669"/>
    <property type="project" value="UniProtKB-EC"/>
</dbReference>
<protein>
    <recommendedName>
        <fullName evidence="4">ADP-ribose pyrophosphatase</fullName>
        <ecNumber evidence="3">3.6.1.13</ecNumber>
    </recommendedName>
    <alternativeName>
        <fullName evidence="9">ADP-ribose diphosphatase</fullName>
    </alternativeName>
    <alternativeName>
        <fullName evidence="11">ADP-ribose phosphohydrolase</fullName>
    </alternativeName>
    <alternativeName>
        <fullName evidence="10">Adenosine diphosphoribose pyrophosphatase</fullName>
    </alternativeName>
</protein>
<evidence type="ECO:0000313" key="16">
    <source>
        <dbReference type="EMBL" id="GLS24879.1"/>
    </source>
</evidence>
<dbReference type="InterPro" id="IPR000086">
    <property type="entry name" value="NUDIX_hydrolase_dom"/>
</dbReference>
<reference evidence="16 17" key="1">
    <citation type="journal article" date="2014" name="Int. J. Syst. Evol. Microbiol.">
        <title>Complete genome sequence of Corynebacterium casei LMG S-19264T (=DSM 44701T), isolated from a smear-ripened cheese.</title>
        <authorList>
            <consortium name="US DOE Joint Genome Institute (JGI-PGF)"/>
            <person name="Walter F."/>
            <person name="Albersmeier A."/>
            <person name="Kalinowski J."/>
            <person name="Ruckert C."/>
        </authorList>
    </citation>
    <scope>NUCLEOTIDE SEQUENCE [LARGE SCALE GENOMIC DNA]</scope>
    <source>
        <strain evidence="16 17">NBRC 110095</strain>
    </source>
</reference>
<dbReference type="CDD" id="cd24155">
    <property type="entry name" value="NUDIX_ADPRase"/>
    <property type="match status" value="1"/>
</dbReference>
<feature type="binding site" evidence="13">
    <location>
        <position position="105"/>
    </location>
    <ligand>
        <name>Mg(2+)</name>
        <dbReference type="ChEBI" id="CHEBI:18420"/>
        <label>1</label>
    </ligand>
</feature>
<dbReference type="EC" id="3.6.1.13" evidence="3"/>
<dbReference type="SUPFAM" id="SSF55811">
    <property type="entry name" value="Nudix"/>
    <property type="match status" value="1"/>
</dbReference>
<comment type="catalytic activity">
    <reaction evidence="12">
        <text>ADP-D-ribose + H2O = D-ribose 5-phosphate + AMP + 2 H(+)</text>
        <dbReference type="Rhea" id="RHEA:10412"/>
        <dbReference type="ChEBI" id="CHEBI:15377"/>
        <dbReference type="ChEBI" id="CHEBI:15378"/>
        <dbReference type="ChEBI" id="CHEBI:57967"/>
        <dbReference type="ChEBI" id="CHEBI:78346"/>
        <dbReference type="ChEBI" id="CHEBI:456215"/>
        <dbReference type="EC" id="3.6.1.13"/>
    </reaction>
</comment>
<dbReference type="PANTHER" id="PTHR11839">
    <property type="entry name" value="UDP/ADP-SUGAR PYROPHOSPHATASE"/>
    <property type="match status" value="1"/>
</dbReference>
<evidence type="ECO:0000256" key="3">
    <source>
        <dbReference type="ARBA" id="ARBA00012453"/>
    </source>
</evidence>
<dbReference type="EMBL" id="BSPD01000020">
    <property type="protein sequence ID" value="GLS24879.1"/>
    <property type="molecule type" value="Genomic_DNA"/>
</dbReference>
<dbReference type="InterPro" id="IPR004385">
    <property type="entry name" value="NDP_pyrophosphatase"/>
</dbReference>
<dbReference type="RefSeq" id="WP_232592300.1">
    <property type="nucleotide sequence ID" value="NZ_BSPD01000020.1"/>
</dbReference>
<evidence type="ECO:0000256" key="7">
    <source>
        <dbReference type="ARBA" id="ARBA00022842"/>
    </source>
</evidence>
<evidence type="ECO:0000256" key="14">
    <source>
        <dbReference type="PIRSR" id="PIRSR604385-3"/>
    </source>
</evidence>
<evidence type="ECO:0000256" key="5">
    <source>
        <dbReference type="ARBA" id="ARBA00022723"/>
    </source>
</evidence>
<dbReference type="PANTHER" id="PTHR11839:SF5">
    <property type="entry name" value="ADP-RIBOSE PYROPHOSPHATASE"/>
    <property type="match status" value="1"/>
</dbReference>
<dbReference type="GO" id="GO:0046872">
    <property type="term" value="F:metal ion binding"/>
    <property type="evidence" value="ECO:0007669"/>
    <property type="project" value="UniProtKB-KW"/>
</dbReference>
<feature type="binding site" evidence="13">
    <location>
        <position position="89"/>
    </location>
    <ligand>
        <name>Mg(2+)</name>
        <dbReference type="ChEBI" id="CHEBI:18420"/>
        <label>1</label>
    </ligand>
</feature>
<evidence type="ECO:0000256" key="2">
    <source>
        <dbReference type="ARBA" id="ARBA00007482"/>
    </source>
</evidence>
<dbReference type="Pfam" id="PF00293">
    <property type="entry name" value="NUDIX"/>
    <property type="match status" value="1"/>
</dbReference>
<evidence type="ECO:0000256" key="8">
    <source>
        <dbReference type="ARBA" id="ARBA00025164"/>
    </source>
</evidence>
<feature type="binding site" evidence="13">
    <location>
        <position position="109"/>
    </location>
    <ligand>
        <name>Mg(2+)</name>
        <dbReference type="ChEBI" id="CHEBI:18420"/>
        <label>1</label>
    </ligand>
</feature>
<evidence type="ECO:0000256" key="4">
    <source>
        <dbReference type="ARBA" id="ARBA00013297"/>
    </source>
</evidence>
<keyword evidence="7 13" id="KW-0460">Magnesium</keyword>
<comment type="function">
    <text evidence="8">Acts on ADP-mannose and ADP-glucose as well as ADP-ribose. Prevents glycogen biosynthesis. The reaction catalyzed by this enzyme is a limiting step of the gluconeogenic process.</text>
</comment>
<organism evidence="16 17">
    <name type="scientific">Marinibactrum halimedae</name>
    <dbReference type="NCBI Taxonomy" id="1444977"/>
    <lineage>
        <taxon>Bacteria</taxon>
        <taxon>Pseudomonadati</taxon>
        <taxon>Pseudomonadota</taxon>
        <taxon>Gammaproteobacteria</taxon>
        <taxon>Cellvibrionales</taxon>
        <taxon>Cellvibrionaceae</taxon>
        <taxon>Marinibactrum</taxon>
    </lineage>
</organism>
<evidence type="ECO:0000313" key="17">
    <source>
        <dbReference type="Proteomes" id="UP001156870"/>
    </source>
</evidence>
<evidence type="ECO:0000256" key="11">
    <source>
        <dbReference type="ARBA" id="ARBA00033056"/>
    </source>
</evidence>
<feature type="short sequence motif" description="Nudix box" evidence="14">
    <location>
        <begin position="90"/>
        <end position="112"/>
    </location>
</feature>
<dbReference type="NCBIfam" id="TIGR00052">
    <property type="entry name" value="nudix-type nucleoside diphosphatase, YffH/AdpP family"/>
    <property type="match status" value="1"/>
</dbReference>
<comment type="cofactor">
    <cofactor evidence="1 13">
        <name>Mg(2+)</name>
        <dbReference type="ChEBI" id="CHEBI:18420"/>
    </cofactor>
</comment>
<evidence type="ECO:0000256" key="1">
    <source>
        <dbReference type="ARBA" id="ARBA00001946"/>
    </source>
</evidence>
<keyword evidence="17" id="KW-1185">Reference proteome</keyword>
<evidence type="ECO:0000259" key="15">
    <source>
        <dbReference type="PROSITE" id="PS51462"/>
    </source>
</evidence>
<dbReference type="Proteomes" id="UP001156870">
    <property type="component" value="Unassembled WGS sequence"/>
</dbReference>
<evidence type="ECO:0000256" key="13">
    <source>
        <dbReference type="PIRSR" id="PIRSR604385-2"/>
    </source>
</evidence>
<evidence type="ECO:0000256" key="9">
    <source>
        <dbReference type="ARBA" id="ARBA00030162"/>
    </source>
</evidence>
<dbReference type="GO" id="GO:0005829">
    <property type="term" value="C:cytosol"/>
    <property type="evidence" value="ECO:0007669"/>
    <property type="project" value="TreeGrafter"/>
</dbReference>
<sequence length="198" mass="22407">MTEFHNKDVEIIQEEIVYNGFFKMIAKTLKHRLFGGGWSPPIRRECFQRGDAVAAILYDPHQDTIGFIEQFRIGALNSKNGPWCLEVVAGMVEAGETPENTLKRELIEEASFTPERLIPICEYFSSPGGCDEVLHVFCAIGDLRHTGGIHGLESESEDIKVHVQPAEWVFENLYRGRFNNAATLIALQWLKLNKMALN</sequence>
<gene>
    <name evidence="16" type="ORF">GCM10007877_05930</name>
</gene>
<dbReference type="GO" id="GO:0019693">
    <property type="term" value="P:ribose phosphate metabolic process"/>
    <property type="evidence" value="ECO:0007669"/>
    <property type="project" value="TreeGrafter"/>
</dbReference>
<accession>A0AA37T2F8</accession>
<dbReference type="InterPro" id="IPR015797">
    <property type="entry name" value="NUDIX_hydrolase-like_dom_sf"/>
</dbReference>
<comment type="caution">
    <text evidence="16">The sequence shown here is derived from an EMBL/GenBank/DDBJ whole genome shotgun (WGS) entry which is preliminary data.</text>
</comment>
<name>A0AA37T2F8_9GAMM</name>
<keyword evidence="5 13" id="KW-0479">Metal-binding</keyword>
<evidence type="ECO:0000256" key="6">
    <source>
        <dbReference type="ARBA" id="ARBA00022801"/>
    </source>
</evidence>
<comment type="similarity">
    <text evidence="2">Belongs to the Nudix hydrolase family. NudF subfamily.</text>
</comment>
<evidence type="ECO:0000256" key="10">
    <source>
        <dbReference type="ARBA" id="ARBA00030308"/>
    </source>
</evidence>
<dbReference type="AlphaFoldDB" id="A0AA37T2F8"/>
<feature type="domain" description="Nudix hydrolase" evidence="15">
    <location>
        <begin position="48"/>
        <end position="191"/>
    </location>
</feature>
<evidence type="ECO:0000256" key="12">
    <source>
        <dbReference type="ARBA" id="ARBA00049546"/>
    </source>
</evidence>
<dbReference type="Gene3D" id="3.90.79.10">
    <property type="entry name" value="Nucleoside Triphosphate Pyrophosphohydrolase"/>
    <property type="match status" value="1"/>
</dbReference>
<keyword evidence="6" id="KW-0378">Hydrolase</keyword>
<proteinExistence type="inferred from homology"/>
<dbReference type="GO" id="GO:0019144">
    <property type="term" value="F:ADP-sugar diphosphatase activity"/>
    <property type="evidence" value="ECO:0007669"/>
    <property type="project" value="TreeGrafter"/>
</dbReference>
<dbReference type="PROSITE" id="PS51462">
    <property type="entry name" value="NUDIX"/>
    <property type="match status" value="1"/>
</dbReference>
<feature type="binding site" evidence="13">
    <location>
        <position position="157"/>
    </location>
    <ligand>
        <name>Mg(2+)</name>
        <dbReference type="ChEBI" id="CHEBI:18420"/>
        <label>1</label>
    </ligand>
</feature>